<evidence type="ECO:0000256" key="4">
    <source>
        <dbReference type="ARBA" id="ARBA00023242"/>
    </source>
</evidence>
<keyword evidence="9" id="KW-1185">Reference proteome</keyword>
<comment type="subcellular location">
    <subcellularLocation>
        <location evidence="1 5 6">Nucleus</location>
    </subcellularLocation>
</comment>
<dbReference type="InParanoid" id="F1A685"/>
<dbReference type="InterPro" id="IPR009057">
    <property type="entry name" value="Homeodomain-like_sf"/>
</dbReference>
<evidence type="ECO:0000259" key="7">
    <source>
        <dbReference type="PROSITE" id="PS50071"/>
    </source>
</evidence>
<dbReference type="PANTHER" id="PTHR15467:SF9">
    <property type="entry name" value="HOMEOBOX DOMAIN-CONTAINING PROTEIN"/>
    <property type="match status" value="1"/>
</dbReference>
<dbReference type="SMART" id="SM00389">
    <property type="entry name" value="HOX"/>
    <property type="match status" value="2"/>
</dbReference>
<keyword evidence="2 5" id="KW-0238">DNA-binding</keyword>
<feature type="DNA-binding region" description="Homeobox" evidence="5">
    <location>
        <begin position="95"/>
        <end position="154"/>
    </location>
</feature>
<dbReference type="AlphaFoldDB" id="F1A685"/>
<feature type="domain" description="Homeobox" evidence="7">
    <location>
        <begin position="93"/>
        <end position="153"/>
    </location>
</feature>
<evidence type="ECO:0000256" key="1">
    <source>
        <dbReference type="ARBA" id="ARBA00004123"/>
    </source>
</evidence>
<proteinExistence type="predicted"/>
<dbReference type="CDD" id="cd00086">
    <property type="entry name" value="homeodomain"/>
    <property type="match status" value="2"/>
</dbReference>
<evidence type="ECO:0000256" key="2">
    <source>
        <dbReference type="ARBA" id="ARBA00023125"/>
    </source>
</evidence>
<evidence type="ECO:0000256" key="3">
    <source>
        <dbReference type="ARBA" id="ARBA00023155"/>
    </source>
</evidence>
<keyword evidence="4 5" id="KW-0539">Nucleus</keyword>
<dbReference type="GO" id="GO:0003677">
    <property type="term" value="F:DNA binding"/>
    <property type="evidence" value="ECO:0007669"/>
    <property type="project" value="UniProtKB-UniRule"/>
</dbReference>
<evidence type="ECO:0000313" key="9">
    <source>
        <dbReference type="Proteomes" id="UP000001064"/>
    </source>
</evidence>
<feature type="DNA-binding region" description="Homeobox" evidence="5">
    <location>
        <begin position="54"/>
        <end position="96"/>
    </location>
</feature>
<dbReference type="SUPFAM" id="SSF46689">
    <property type="entry name" value="Homeodomain-like"/>
    <property type="match status" value="2"/>
</dbReference>
<feature type="domain" description="Homeobox" evidence="7">
    <location>
        <begin position="52"/>
        <end position="95"/>
    </location>
</feature>
<dbReference type="Proteomes" id="UP000001064">
    <property type="component" value="Unassembled WGS sequence"/>
</dbReference>
<dbReference type="RefSeq" id="XP_003295179.1">
    <property type="nucleotide sequence ID" value="XM_003295131.1"/>
</dbReference>
<accession>F1A685</accession>
<reference evidence="9" key="1">
    <citation type="journal article" date="2011" name="Genome Biol.">
        <title>Comparative genomics of the social amoebae Dictyostelium discoideum and Dictyostelium purpureum.</title>
        <authorList>
            <consortium name="US DOE Joint Genome Institute (JGI-PGF)"/>
            <person name="Sucgang R."/>
            <person name="Kuo A."/>
            <person name="Tian X."/>
            <person name="Salerno W."/>
            <person name="Parikh A."/>
            <person name="Feasley C.L."/>
            <person name="Dalin E."/>
            <person name="Tu H."/>
            <person name="Huang E."/>
            <person name="Barry K."/>
            <person name="Lindquist E."/>
            <person name="Shapiro H."/>
            <person name="Bruce D."/>
            <person name="Schmutz J."/>
            <person name="Salamov A."/>
            <person name="Fey P."/>
            <person name="Gaudet P."/>
            <person name="Anjard C."/>
            <person name="Babu M.M."/>
            <person name="Basu S."/>
            <person name="Bushmanova Y."/>
            <person name="van der Wel H."/>
            <person name="Katoh-Kurasawa M."/>
            <person name="Dinh C."/>
            <person name="Coutinho P.M."/>
            <person name="Saito T."/>
            <person name="Elias M."/>
            <person name="Schaap P."/>
            <person name="Kay R.R."/>
            <person name="Henrissat B."/>
            <person name="Eichinger L."/>
            <person name="Rivero F."/>
            <person name="Putnam N.H."/>
            <person name="West C.M."/>
            <person name="Loomis W.F."/>
            <person name="Chisholm R.L."/>
            <person name="Shaulsky G."/>
            <person name="Strassmann J.E."/>
            <person name="Queller D.C."/>
            <person name="Kuspa A."/>
            <person name="Grigoriev I.V."/>
        </authorList>
    </citation>
    <scope>NUCLEOTIDE SEQUENCE [LARGE SCALE GENOMIC DNA]</scope>
    <source>
        <strain evidence="9">QSDP1</strain>
    </source>
</reference>
<evidence type="ECO:0000256" key="5">
    <source>
        <dbReference type="PROSITE-ProRule" id="PRU00108"/>
    </source>
</evidence>
<keyword evidence="3 5" id="KW-0371">Homeobox</keyword>
<evidence type="ECO:0000256" key="6">
    <source>
        <dbReference type="RuleBase" id="RU000682"/>
    </source>
</evidence>
<protein>
    <recommendedName>
        <fullName evidence="7">Homeobox domain-containing protein</fullName>
    </recommendedName>
</protein>
<evidence type="ECO:0000313" key="8">
    <source>
        <dbReference type="EMBL" id="EGC28295.1"/>
    </source>
</evidence>
<dbReference type="KEGG" id="dpp:DICPUDRAFT_160378"/>
<dbReference type="OrthoDB" id="4187154at2759"/>
<name>F1A685_DICPU</name>
<sequence>MVKNNNKRSSDTTVTTDTTDAANATKDVIFRTVKAKYDVKPKKIFRKDRVILEYCFDKNPFPDTIEKEIIAYQLEITVSQVAEWYKDKRDNLKKSRNISVPKYNRSTNELNLFFHNFPFPTEENIAYFALIYGATKEKIRVWFVSKRYNKRKTHIFIKNGSIDKSSYDPYRHLGNFYNFYDDEYGVNTDTFSEDQYKPNRIKTFDHTVYSITNIPESKRINLFSQRTRRLQNAYSFQIFNENRD</sequence>
<organism evidence="8 9">
    <name type="scientific">Dictyostelium purpureum</name>
    <name type="common">Slime mold</name>
    <dbReference type="NCBI Taxonomy" id="5786"/>
    <lineage>
        <taxon>Eukaryota</taxon>
        <taxon>Amoebozoa</taxon>
        <taxon>Evosea</taxon>
        <taxon>Eumycetozoa</taxon>
        <taxon>Dictyostelia</taxon>
        <taxon>Dictyosteliales</taxon>
        <taxon>Dictyosteliaceae</taxon>
        <taxon>Dictyostelium</taxon>
    </lineage>
</organism>
<dbReference type="GO" id="GO:0006357">
    <property type="term" value="P:regulation of transcription by RNA polymerase II"/>
    <property type="evidence" value="ECO:0000318"/>
    <property type="project" value="GO_Central"/>
</dbReference>
<dbReference type="InterPro" id="IPR001356">
    <property type="entry name" value="HD"/>
</dbReference>
<dbReference type="EMBL" id="GL871695">
    <property type="protein sequence ID" value="EGC28295.1"/>
    <property type="molecule type" value="Genomic_DNA"/>
</dbReference>
<dbReference type="GeneID" id="10511209"/>
<dbReference type="GO" id="GO:0005634">
    <property type="term" value="C:nucleus"/>
    <property type="evidence" value="ECO:0000318"/>
    <property type="project" value="GO_Central"/>
</dbReference>
<dbReference type="PROSITE" id="PS50071">
    <property type="entry name" value="HOMEOBOX_2"/>
    <property type="match status" value="2"/>
</dbReference>
<dbReference type="GO" id="GO:0000981">
    <property type="term" value="F:DNA-binding transcription factor activity, RNA polymerase II-specific"/>
    <property type="evidence" value="ECO:0000318"/>
    <property type="project" value="GO_Central"/>
</dbReference>
<dbReference type="Gene3D" id="1.10.10.60">
    <property type="entry name" value="Homeodomain-like"/>
    <property type="match status" value="2"/>
</dbReference>
<gene>
    <name evidence="8" type="ORF">DICPUDRAFT_160378</name>
</gene>
<dbReference type="PANTHER" id="PTHR15467">
    <property type="entry name" value="ZINC-FINGERS AND HOMEOBOXES RELATED"/>
    <property type="match status" value="1"/>
</dbReference>
<dbReference type="Pfam" id="PF00046">
    <property type="entry name" value="Homeodomain"/>
    <property type="match status" value="1"/>
</dbReference>
<dbReference type="VEuPathDB" id="AmoebaDB:DICPUDRAFT_160378"/>